<evidence type="ECO:0000256" key="1">
    <source>
        <dbReference type="SAM" id="MobiDB-lite"/>
    </source>
</evidence>
<accession>A0A1Q9C5V0</accession>
<keyword evidence="3" id="KW-1185">Reference proteome</keyword>
<feature type="region of interest" description="Disordered" evidence="1">
    <location>
        <begin position="387"/>
        <end position="416"/>
    </location>
</feature>
<feature type="compositionally biased region" description="Basic and acidic residues" evidence="1">
    <location>
        <begin position="37"/>
        <end position="59"/>
    </location>
</feature>
<feature type="region of interest" description="Disordered" evidence="1">
    <location>
        <begin position="123"/>
        <end position="159"/>
    </location>
</feature>
<feature type="region of interest" description="Disordered" evidence="1">
    <location>
        <begin position="1"/>
        <end position="88"/>
    </location>
</feature>
<feature type="region of interest" description="Disordered" evidence="1">
    <location>
        <begin position="233"/>
        <end position="262"/>
    </location>
</feature>
<feature type="compositionally biased region" description="Pro residues" evidence="1">
    <location>
        <begin position="396"/>
        <end position="409"/>
    </location>
</feature>
<sequence length="521" mass="58512">MTEPSEQAARLRGGGTGIDAPKPPDARKKDPKSKKKDLKEVKESWGKVDELDDRQKHDMAILGKQTDALRNAREPKKKRRSERESLDPSIREILEKYCEFSAEQGHSNVSLQMQQALKELARQLQATAERAESAEETLSSLQAQLEEQSSANKQLDKERLSALQKVEELQLQALELQSQVECREKERRQEEGAREERGKASEKAAAQVARLEALLKEAILRGAKLSRAAAEAEAAQNETERQKQSLEKTLERERRKRERGAQQRRLLETELQGCERRCSAAEGRLLEYLQAASEGAEKVVEAHMQHLAFAGTSLAAKVDEQAEIIQVLRSLLQDHKDFIRQQLGSELSLPSFPEPAESAGRWTPETKAKIRWQRAEVQQWNRCRERMANNGTDSAPPRPTGPPPPPPGIDAPSSDVDLHHDIARDIGQQVEVMILDAKHASETKVGKEITKIKGKMEAMAEKIKMINERVAGIEPGRNGLLKSDLQSSIAKLEEVWEGEVQSVELPIELQHLNAVYRATTR</sequence>
<feature type="compositionally biased region" description="Low complexity" evidence="1">
    <location>
        <begin position="136"/>
        <end position="151"/>
    </location>
</feature>
<comment type="caution">
    <text evidence="2">The sequence shown here is derived from an EMBL/GenBank/DDBJ whole genome shotgun (WGS) entry which is preliminary data.</text>
</comment>
<dbReference type="Proteomes" id="UP000186817">
    <property type="component" value="Unassembled WGS sequence"/>
</dbReference>
<dbReference type="OrthoDB" id="446006at2759"/>
<feature type="region of interest" description="Disordered" evidence="1">
    <location>
        <begin position="181"/>
        <end position="203"/>
    </location>
</feature>
<feature type="compositionally biased region" description="Basic and acidic residues" evidence="1">
    <location>
        <begin position="238"/>
        <end position="262"/>
    </location>
</feature>
<reference evidence="2 3" key="1">
    <citation type="submission" date="2016-02" db="EMBL/GenBank/DDBJ databases">
        <title>Genome analysis of coral dinoflagellate symbionts highlights evolutionary adaptations to a symbiotic lifestyle.</title>
        <authorList>
            <person name="Aranda M."/>
            <person name="Li Y."/>
            <person name="Liew Y.J."/>
            <person name="Baumgarten S."/>
            <person name="Simakov O."/>
            <person name="Wilson M."/>
            <person name="Piel J."/>
            <person name="Ashoor H."/>
            <person name="Bougouffa S."/>
            <person name="Bajic V.B."/>
            <person name="Ryu T."/>
            <person name="Ravasi T."/>
            <person name="Bayer T."/>
            <person name="Micklem G."/>
            <person name="Kim H."/>
            <person name="Bhak J."/>
            <person name="Lajeunesse T.C."/>
            <person name="Voolstra C.R."/>
        </authorList>
    </citation>
    <scope>NUCLEOTIDE SEQUENCE [LARGE SCALE GENOMIC DNA]</scope>
    <source>
        <strain evidence="2 3">CCMP2467</strain>
    </source>
</reference>
<name>A0A1Q9C5V0_SYMMI</name>
<gene>
    <name evidence="2" type="ORF">AK812_SmicGene41572</name>
</gene>
<feature type="compositionally biased region" description="Basic and acidic residues" evidence="1">
    <location>
        <begin position="181"/>
        <end position="202"/>
    </location>
</feature>
<evidence type="ECO:0000313" key="2">
    <source>
        <dbReference type="EMBL" id="OLP78275.1"/>
    </source>
</evidence>
<organism evidence="2 3">
    <name type="scientific">Symbiodinium microadriaticum</name>
    <name type="common">Dinoflagellate</name>
    <name type="synonym">Zooxanthella microadriatica</name>
    <dbReference type="NCBI Taxonomy" id="2951"/>
    <lineage>
        <taxon>Eukaryota</taxon>
        <taxon>Sar</taxon>
        <taxon>Alveolata</taxon>
        <taxon>Dinophyceae</taxon>
        <taxon>Suessiales</taxon>
        <taxon>Symbiodiniaceae</taxon>
        <taxon>Symbiodinium</taxon>
    </lineage>
</organism>
<evidence type="ECO:0000313" key="3">
    <source>
        <dbReference type="Proteomes" id="UP000186817"/>
    </source>
</evidence>
<dbReference type="AlphaFoldDB" id="A0A1Q9C5V0"/>
<feature type="non-terminal residue" evidence="2">
    <location>
        <position position="521"/>
    </location>
</feature>
<protein>
    <submittedName>
        <fullName evidence="2">Uncharacterized protein</fullName>
    </submittedName>
</protein>
<dbReference type="EMBL" id="LSRX01001634">
    <property type="protein sequence ID" value="OLP78275.1"/>
    <property type="molecule type" value="Genomic_DNA"/>
</dbReference>
<proteinExistence type="predicted"/>